<evidence type="ECO:0000313" key="2">
    <source>
        <dbReference type="EMBL" id="MBW0577912.1"/>
    </source>
</evidence>
<keyword evidence="3" id="KW-1185">Reference proteome</keyword>
<feature type="compositionally biased region" description="Basic and acidic residues" evidence="1">
    <location>
        <begin position="142"/>
        <end position="179"/>
    </location>
</feature>
<dbReference type="Proteomes" id="UP000765509">
    <property type="component" value="Unassembled WGS sequence"/>
</dbReference>
<feature type="compositionally biased region" description="Basic and acidic residues" evidence="1">
    <location>
        <begin position="186"/>
        <end position="196"/>
    </location>
</feature>
<feature type="compositionally biased region" description="Polar residues" evidence="1">
    <location>
        <begin position="70"/>
        <end position="86"/>
    </location>
</feature>
<comment type="caution">
    <text evidence="2">The sequence shown here is derived from an EMBL/GenBank/DDBJ whole genome shotgun (WGS) entry which is preliminary data.</text>
</comment>
<name>A0A9Q3PZL6_9BASI</name>
<gene>
    <name evidence="2" type="ORF">O181_117627</name>
</gene>
<feature type="region of interest" description="Disordered" evidence="1">
    <location>
        <begin position="62"/>
        <end position="87"/>
    </location>
</feature>
<dbReference type="EMBL" id="AVOT02101651">
    <property type="protein sequence ID" value="MBW0577912.1"/>
    <property type="molecule type" value="Genomic_DNA"/>
</dbReference>
<evidence type="ECO:0000313" key="3">
    <source>
        <dbReference type="Proteomes" id="UP000765509"/>
    </source>
</evidence>
<feature type="region of interest" description="Disordered" evidence="1">
    <location>
        <begin position="1"/>
        <end position="42"/>
    </location>
</feature>
<organism evidence="2 3">
    <name type="scientific">Austropuccinia psidii MF-1</name>
    <dbReference type="NCBI Taxonomy" id="1389203"/>
    <lineage>
        <taxon>Eukaryota</taxon>
        <taxon>Fungi</taxon>
        <taxon>Dikarya</taxon>
        <taxon>Basidiomycota</taxon>
        <taxon>Pucciniomycotina</taxon>
        <taxon>Pucciniomycetes</taxon>
        <taxon>Pucciniales</taxon>
        <taxon>Sphaerophragmiaceae</taxon>
        <taxon>Austropuccinia</taxon>
    </lineage>
</organism>
<accession>A0A9Q3PZL6</accession>
<sequence>MENKPESNEIYRSNSIDHSTNTNKEDSPTPHYHSDRDNSNLNLETNYFSLDKTKEIQMNKNEEINEDISNRPQKQYQEALSKQTNTEELESDGILLTEDKFPWEGYTNCQPLRNENGNLELYKITQQDHQCSTQHVEWLEEMKKEPNEKTEIKKEKLTGDEKELQDQYLNKERRNELTSKKSKFKSSLDSKFSHPQ</sequence>
<feature type="region of interest" description="Disordered" evidence="1">
    <location>
        <begin position="142"/>
        <end position="196"/>
    </location>
</feature>
<feature type="compositionally biased region" description="Basic and acidic residues" evidence="1">
    <location>
        <begin position="23"/>
        <end position="38"/>
    </location>
</feature>
<reference evidence="2" key="1">
    <citation type="submission" date="2021-03" db="EMBL/GenBank/DDBJ databases">
        <title>Draft genome sequence of rust myrtle Austropuccinia psidii MF-1, a brazilian biotype.</title>
        <authorList>
            <person name="Quecine M.C."/>
            <person name="Pachon D.M.R."/>
            <person name="Bonatelli M.L."/>
            <person name="Correr F.H."/>
            <person name="Franceschini L.M."/>
            <person name="Leite T.F."/>
            <person name="Margarido G.R.A."/>
            <person name="Almeida C.A."/>
            <person name="Ferrarezi J.A."/>
            <person name="Labate C.A."/>
        </authorList>
    </citation>
    <scope>NUCLEOTIDE SEQUENCE</scope>
    <source>
        <strain evidence="2">MF-1</strain>
    </source>
</reference>
<evidence type="ECO:0000256" key="1">
    <source>
        <dbReference type="SAM" id="MobiDB-lite"/>
    </source>
</evidence>
<dbReference type="AlphaFoldDB" id="A0A9Q3PZL6"/>
<proteinExistence type="predicted"/>
<protein>
    <submittedName>
        <fullName evidence="2">Uncharacterized protein</fullName>
    </submittedName>
</protein>
<feature type="compositionally biased region" description="Polar residues" evidence="1">
    <location>
        <begin position="10"/>
        <end position="22"/>
    </location>
</feature>